<keyword evidence="3" id="KW-1185">Reference proteome</keyword>
<feature type="transmembrane region" description="Helical" evidence="1">
    <location>
        <begin position="7"/>
        <end position="29"/>
    </location>
</feature>
<sequence>MISPSMRWVGVGLLGAFAVGLFVTSGVLYRSASDFQAHAVNVSGVISGHEEDRCSGKDRNKRRYHYTCFKYRVRYDAEGGSREALVEQVRSDRPDRMGEKVELRLDPRTQTVFFAGTQGPWLGPVITALFGLLCLGGAVLFFKLTDPNRG</sequence>
<comment type="caution">
    <text evidence="2">The sequence shown here is derived from an EMBL/GenBank/DDBJ whole genome shotgun (WGS) entry which is preliminary data.</text>
</comment>
<proteinExistence type="predicted"/>
<gene>
    <name evidence="2" type="ORF">D7V88_33470</name>
</gene>
<dbReference type="Proteomes" id="UP000268094">
    <property type="component" value="Unassembled WGS sequence"/>
</dbReference>
<evidence type="ECO:0000313" key="2">
    <source>
        <dbReference type="EMBL" id="RKG75440.1"/>
    </source>
</evidence>
<dbReference type="EMBL" id="RAVZ01000332">
    <property type="protein sequence ID" value="RKG75440.1"/>
    <property type="molecule type" value="Genomic_DNA"/>
</dbReference>
<evidence type="ECO:0000313" key="3">
    <source>
        <dbReference type="Proteomes" id="UP000268094"/>
    </source>
</evidence>
<keyword evidence="1" id="KW-0472">Membrane</keyword>
<organism evidence="2 3">
    <name type="scientific">Corallococcus terminator</name>
    <dbReference type="NCBI Taxonomy" id="2316733"/>
    <lineage>
        <taxon>Bacteria</taxon>
        <taxon>Pseudomonadati</taxon>
        <taxon>Myxococcota</taxon>
        <taxon>Myxococcia</taxon>
        <taxon>Myxococcales</taxon>
        <taxon>Cystobacterineae</taxon>
        <taxon>Myxococcaceae</taxon>
        <taxon>Corallococcus</taxon>
    </lineage>
</organism>
<dbReference type="AlphaFoldDB" id="A0A3A8I6V7"/>
<feature type="transmembrane region" description="Helical" evidence="1">
    <location>
        <begin position="121"/>
        <end position="142"/>
    </location>
</feature>
<evidence type="ECO:0000256" key="1">
    <source>
        <dbReference type="SAM" id="Phobius"/>
    </source>
</evidence>
<protein>
    <submittedName>
        <fullName evidence="2">DUF3592 domain-containing protein</fullName>
    </submittedName>
</protein>
<reference evidence="3" key="1">
    <citation type="submission" date="2018-09" db="EMBL/GenBank/DDBJ databases">
        <authorList>
            <person name="Livingstone P.G."/>
            <person name="Whitworth D.E."/>
        </authorList>
    </citation>
    <scope>NUCLEOTIDE SEQUENCE [LARGE SCALE GENOMIC DNA]</scope>
    <source>
        <strain evidence="3">CA054A</strain>
    </source>
</reference>
<keyword evidence="1" id="KW-1133">Transmembrane helix</keyword>
<name>A0A3A8I6V7_9BACT</name>
<keyword evidence="1" id="KW-0812">Transmembrane</keyword>
<accession>A0A3A8I6V7</accession>